<comment type="caution">
    <text evidence="13">The sequence shown here is derived from an EMBL/GenBank/DDBJ whole genome shotgun (WGS) entry which is preliminary data.</text>
</comment>
<keyword evidence="6 11" id="KW-0378">Hydrolase</keyword>
<dbReference type="Pfam" id="PF02163">
    <property type="entry name" value="Peptidase_M50"/>
    <property type="match status" value="1"/>
</dbReference>
<comment type="similarity">
    <text evidence="3 11">Belongs to the peptidase M50B family.</text>
</comment>
<dbReference type="Gene3D" id="2.30.42.10">
    <property type="match status" value="1"/>
</dbReference>
<keyword evidence="11" id="KW-0479">Metal-binding</keyword>
<evidence type="ECO:0000313" key="14">
    <source>
        <dbReference type="Proteomes" id="UP000178450"/>
    </source>
</evidence>
<dbReference type="Pfam" id="PF17820">
    <property type="entry name" value="PDZ_6"/>
    <property type="match status" value="1"/>
</dbReference>
<name>A0A1F7KAR5_9BACT</name>
<feature type="domain" description="PDZ" evidence="12">
    <location>
        <begin position="105"/>
        <end position="184"/>
    </location>
</feature>
<gene>
    <name evidence="13" type="ORF">A2209_04560</name>
</gene>
<keyword evidence="10 11" id="KW-0472">Membrane</keyword>
<reference evidence="13 14" key="1">
    <citation type="journal article" date="2016" name="Nat. Commun.">
        <title>Thousands of microbial genomes shed light on interconnected biogeochemical processes in an aquifer system.</title>
        <authorList>
            <person name="Anantharaman K."/>
            <person name="Brown C.T."/>
            <person name="Hug L.A."/>
            <person name="Sharon I."/>
            <person name="Castelle C.J."/>
            <person name="Probst A.J."/>
            <person name="Thomas B.C."/>
            <person name="Singh A."/>
            <person name="Wilkins M.J."/>
            <person name="Karaoz U."/>
            <person name="Brodie E.L."/>
            <person name="Williams K.H."/>
            <person name="Hubbard S.S."/>
            <person name="Banfield J.F."/>
        </authorList>
    </citation>
    <scope>NUCLEOTIDE SEQUENCE [LARGE SCALE GENOMIC DNA]</scope>
</reference>
<feature type="transmembrane region" description="Helical" evidence="11">
    <location>
        <begin position="326"/>
        <end position="343"/>
    </location>
</feature>
<dbReference type="CDD" id="cd06163">
    <property type="entry name" value="S2P-M50_PDZ_RseP-like"/>
    <property type="match status" value="1"/>
</dbReference>
<evidence type="ECO:0000256" key="8">
    <source>
        <dbReference type="ARBA" id="ARBA00022989"/>
    </source>
</evidence>
<evidence type="ECO:0000256" key="5">
    <source>
        <dbReference type="ARBA" id="ARBA00022692"/>
    </source>
</evidence>
<dbReference type="InterPro" id="IPR041489">
    <property type="entry name" value="PDZ_6"/>
</dbReference>
<dbReference type="PANTHER" id="PTHR42837">
    <property type="entry name" value="REGULATOR OF SIGMA-E PROTEASE RSEP"/>
    <property type="match status" value="1"/>
</dbReference>
<dbReference type="GO" id="GO:0016020">
    <property type="term" value="C:membrane"/>
    <property type="evidence" value="ECO:0007669"/>
    <property type="project" value="UniProtKB-SubCell"/>
</dbReference>
<evidence type="ECO:0000259" key="12">
    <source>
        <dbReference type="SMART" id="SM00228"/>
    </source>
</evidence>
<dbReference type="InterPro" id="IPR001478">
    <property type="entry name" value="PDZ"/>
</dbReference>
<evidence type="ECO:0000256" key="6">
    <source>
        <dbReference type="ARBA" id="ARBA00022801"/>
    </source>
</evidence>
<dbReference type="AlphaFoldDB" id="A0A1F7KAR5"/>
<dbReference type="InterPro" id="IPR008915">
    <property type="entry name" value="Peptidase_M50"/>
</dbReference>
<evidence type="ECO:0000256" key="2">
    <source>
        <dbReference type="ARBA" id="ARBA00004141"/>
    </source>
</evidence>
<dbReference type="EMBL" id="MGBG01000013">
    <property type="protein sequence ID" value="OGK64938.1"/>
    <property type="molecule type" value="Genomic_DNA"/>
</dbReference>
<organism evidence="13 14">
    <name type="scientific">Candidatus Roizmanbacteria bacterium RIFOXYA1_FULL_41_12</name>
    <dbReference type="NCBI Taxonomy" id="1802082"/>
    <lineage>
        <taxon>Bacteria</taxon>
        <taxon>Candidatus Roizmaniibacteriota</taxon>
    </lineage>
</organism>
<evidence type="ECO:0000256" key="11">
    <source>
        <dbReference type="RuleBase" id="RU362031"/>
    </source>
</evidence>
<keyword evidence="8 11" id="KW-1133">Transmembrane helix</keyword>
<dbReference type="GO" id="GO:0046872">
    <property type="term" value="F:metal ion binding"/>
    <property type="evidence" value="ECO:0007669"/>
    <property type="project" value="UniProtKB-KW"/>
</dbReference>
<evidence type="ECO:0000256" key="7">
    <source>
        <dbReference type="ARBA" id="ARBA00022833"/>
    </source>
</evidence>
<proteinExistence type="inferred from homology"/>
<evidence type="ECO:0000256" key="3">
    <source>
        <dbReference type="ARBA" id="ARBA00007931"/>
    </source>
</evidence>
<evidence type="ECO:0000256" key="9">
    <source>
        <dbReference type="ARBA" id="ARBA00023049"/>
    </source>
</evidence>
<keyword evidence="4 13" id="KW-0645">Protease</keyword>
<keyword evidence="7 11" id="KW-0862">Zinc</keyword>
<dbReference type="NCBIfam" id="TIGR00054">
    <property type="entry name" value="RIP metalloprotease RseP"/>
    <property type="match status" value="1"/>
</dbReference>
<evidence type="ECO:0000256" key="4">
    <source>
        <dbReference type="ARBA" id="ARBA00022670"/>
    </source>
</evidence>
<accession>A0A1F7KAR5</accession>
<dbReference type="GO" id="GO:0004222">
    <property type="term" value="F:metalloendopeptidase activity"/>
    <property type="evidence" value="ECO:0007669"/>
    <property type="project" value="InterPro"/>
</dbReference>
<sequence length="350" mass="38860">MLTGLVFFLVLSLLILIHEFGHFYMAKKSGMLVEEFGLGLPPRLWGKKIGETIYSLNLLPFGGFVKIFGETPEDLKKNPNLGSRAFNHKPWYRQFSVIIAGPMMNFLLAVLVISYMFTKGTYLPSDKVTIVETQVNSPAKLAGLRKDDVILAIAGKPIKTSADLIRLSKQYSGQSVSLKVVREGQTLNFRLTPRKNPPKDQGALGTVITDLELKKYPFYQAPFIGLRESIKISLVFYQELGRILFQFVSGQQPQVEVAGPVGIVKLTGQAINYGTDAVIQLMGLLSLNLALINIIPFPALDGGQLSFIIIELLTRRKINENLKAKINAAGFALLLFLLVLVTFKDLRSLF</sequence>
<dbReference type="InterPro" id="IPR004387">
    <property type="entry name" value="Pept_M50_Zn"/>
</dbReference>
<dbReference type="SUPFAM" id="SSF50156">
    <property type="entry name" value="PDZ domain-like"/>
    <property type="match status" value="1"/>
</dbReference>
<feature type="transmembrane region" description="Helical" evidence="11">
    <location>
        <begin position="95"/>
        <end position="117"/>
    </location>
</feature>
<keyword evidence="9 11" id="KW-0482">Metalloprotease</keyword>
<feature type="transmembrane region" description="Helical" evidence="11">
    <location>
        <begin position="290"/>
        <end position="314"/>
    </location>
</feature>
<dbReference type="GO" id="GO:0006508">
    <property type="term" value="P:proteolysis"/>
    <property type="evidence" value="ECO:0007669"/>
    <property type="project" value="UniProtKB-KW"/>
</dbReference>
<dbReference type="EC" id="3.4.24.-" evidence="11"/>
<dbReference type="SMART" id="SM00228">
    <property type="entry name" value="PDZ"/>
    <property type="match status" value="1"/>
</dbReference>
<keyword evidence="5 11" id="KW-0812">Transmembrane</keyword>
<dbReference type="Proteomes" id="UP000178450">
    <property type="component" value="Unassembled WGS sequence"/>
</dbReference>
<evidence type="ECO:0000256" key="10">
    <source>
        <dbReference type="ARBA" id="ARBA00023136"/>
    </source>
</evidence>
<protein>
    <recommendedName>
        <fullName evidence="11">Zinc metalloprotease</fullName>
        <ecNumber evidence="11">3.4.24.-</ecNumber>
    </recommendedName>
</protein>
<dbReference type="InterPro" id="IPR036034">
    <property type="entry name" value="PDZ_sf"/>
</dbReference>
<comment type="subcellular location">
    <subcellularLocation>
        <location evidence="2">Membrane</location>
        <topology evidence="2">Multi-pass membrane protein</topology>
    </subcellularLocation>
</comment>
<evidence type="ECO:0000313" key="13">
    <source>
        <dbReference type="EMBL" id="OGK64938.1"/>
    </source>
</evidence>
<comment type="cofactor">
    <cofactor evidence="1 11">
        <name>Zn(2+)</name>
        <dbReference type="ChEBI" id="CHEBI:29105"/>
    </cofactor>
</comment>
<feature type="transmembrane region" description="Helical" evidence="11">
    <location>
        <begin position="6"/>
        <end position="25"/>
    </location>
</feature>
<evidence type="ECO:0000256" key="1">
    <source>
        <dbReference type="ARBA" id="ARBA00001947"/>
    </source>
</evidence>
<dbReference type="PANTHER" id="PTHR42837:SF2">
    <property type="entry name" value="MEMBRANE METALLOPROTEASE ARASP2, CHLOROPLASTIC-RELATED"/>
    <property type="match status" value="1"/>
</dbReference>